<reference evidence="4 5" key="1">
    <citation type="submission" date="2018-05" db="EMBL/GenBank/DDBJ databases">
        <title>Genomic analysis of Gracilibacillus dipsosauri DD1 reveals novel features of a salt-tolerant amylase.</title>
        <authorList>
            <person name="Deutch C.E."/>
            <person name="Yang S."/>
        </authorList>
    </citation>
    <scope>NUCLEOTIDE SEQUENCE [LARGE SCALE GENOMIC DNA]</scope>
    <source>
        <strain evidence="4 5">DD1</strain>
    </source>
</reference>
<comment type="caution">
    <text evidence="4">The sequence shown here is derived from an EMBL/GenBank/DDBJ whole genome shotgun (WGS) entry which is preliminary data.</text>
</comment>
<organism evidence="4 5">
    <name type="scientific">Gracilibacillus dipsosauri</name>
    <dbReference type="NCBI Taxonomy" id="178340"/>
    <lineage>
        <taxon>Bacteria</taxon>
        <taxon>Bacillati</taxon>
        <taxon>Bacillota</taxon>
        <taxon>Bacilli</taxon>
        <taxon>Bacillales</taxon>
        <taxon>Bacillaceae</taxon>
        <taxon>Gracilibacillus</taxon>
    </lineage>
</organism>
<dbReference type="AlphaFoldDB" id="A0A317L289"/>
<name>A0A317L289_9BACI</name>
<dbReference type="InterPro" id="IPR000073">
    <property type="entry name" value="AB_hydrolase_1"/>
</dbReference>
<proteinExistence type="predicted"/>
<evidence type="ECO:0000259" key="3">
    <source>
        <dbReference type="Pfam" id="PF12697"/>
    </source>
</evidence>
<feature type="domain" description="AB hydrolase-1" evidence="3">
    <location>
        <begin position="25"/>
        <end position="246"/>
    </location>
</feature>
<dbReference type="GO" id="GO:0016787">
    <property type="term" value="F:hydrolase activity"/>
    <property type="evidence" value="ECO:0007669"/>
    <property type="project" value="UniProtKB-KW"/>
</dbReference>
<dbReference type="EMBL" id="QGTD01000005">
    <property type="protein sequence ID" value="PWU69364.1"/>
    <property type="molecule type" value="Genomic_DNA"/>
</dbReference>
<gene>
    <name evidence="4" type="ORF">DLJ74_05115</name>
</gene>
<dbReference type="InterPro" id="IPR029058">
    <property type="entry name" value="AB_hydrolase_fold"/>
</dbReference>
<keyword evidence="2" id="KW-0175">Coiled coil</keyword>
<dbReference type="InterPro" id="IPR050266">
    <property type="entry name" value="AB_hydrolase_sf"/>
</dbReference>
<evidence type="ECO:0000313" key="4">
    <source>
        <dbReference type="EMBL" id="PWU69364.1"/>
    </source>
</evidence>
<protein>
    <submittedName>
        <fullName evidence="4">Alpha/beta hydrolase</fullName>
    </submittedName>
</protein>
<dbReference type="OrthoDB" id="63519at2"/>
<evidence type="ECO:0000313" key="5">
    <source>
        <dbReference type="Proteomes" id="UP000245624"/>
    </source>
</evidence>
<keyword evidence="1 4" id="KW-0378">Hydrolase</keyword>
<feature type="coiled-coil region" evidence="2">
    <location>
        <begin position="124"/>
        <end position="151"/>
    </location>
</feature>
<dbReference type="SUPFAM" id="SSF53474">
    <property type="entry name" value="alpha/beta-Hydrolases"/>
    <property type="match status" value="1"/>
</dbReference>
<keyword evidence="5" id="KW-1185">Reference proteome</keyword>
<dbReference type="Pfam" id="PF12697">
    <property type="entry name" value="Abhydrolase_6"/>
    <property type="match status" value="1"/>
</dbReference>
<dbReference type="Gene3D" id="3.40.50.1820">
    <property type="entry name" value="alpha/beta hydrolase"/>
    <property type="match status" value="1"/>
</dbReference>
<dbReference type="GO" id="GO:0016020">
    <property type="term" value="C:membrane"/>
    <property type="evidence" value="ECO:0007669"/>
    <property type="project" value="TreeGrafter"/>
</dbReference>
<dbReference type="RefSeq" id="WP_109983611.1">
    <property type="nucleotide sequence ID" value="NZ_QGTD01000005.1"/>
</dbReference>
<evidence type="ECO:0000256" key="1">
    <source>
        <dbReference type="ARBA" id="ARBA00022801"/>
    </source>
</evidence>
<evidence type="ECO:0000256" key="2">
    <source>
        <dbReference type="SAM" id="Coils"/>
    </source>
</evidence>
<sequence length="263" mass="29294">MNIVQSKDGTQIAYDVLGKGPVLIFITGATCFRSFEPVIHDASTFAQQFTVYNYDRRGRGDSSNTLPYSIEKEIDDLEALIDEAGGDVHLYGHSSGAIIALEAAIRLDNKINKVVLYDPPYVEDEAAKKEFNQLKEQLNELLEQKKYAEALAFFLEGIGIPREVIDGMFRQSPQWNSMLKIAPTLAYDTMLASDLAPLKKASKVTVPVQIIVGKENPKNMQEVAKQLSEAIPNAKLIELEGQNHMPDPKLVLQIMSSFLKAHR</sequence>
<accession>A0A317L289</accession>
<dbReference type="PANTHER" id="PTHR43798:SF31">
    <property type="entry name" value="AB HYDROLASE SUPERFAMILY PROTEIN YCLE"/>
    <property type="match status" value="1"/>
</dbReference>
<dbReference type="PANTHER" id="PTHR43798">
    <property type="entry name" value="MONOACYLGLYCEROL LIPASE"/>
    <property type="match status" value="1"/>
</dbReference>
<dbReference type="Proteomes" id="UP000245624">
    <property type="component" value="Unassembled WGS sequence"/>
</dbReference>